<accession>A0A6N3CFG6</accession>
<sequence>MSKIPVPSSTTTWQTLDEYFVSFTKIGKIRRKDSHFTYINKV</sequence>
<dbReference type="EMBL" id="CACRUT010000014">
    <property type="protein sequence ID" value="VYU12647.1"/>
    <property type="molecule type" value="Genomic_DNA"/>
</dbReference>
<proteinExistence type="predicted"/>
<name>A0A6N3CFG6_9BACT</name>
<gene>
    <name evidence="1" type="ORF">PCLFYP37_01980</name>
</gene>
<organism evidence="1">
    <name type="scientific">Paraprevotella clara</name>
    <dbReference type="NCBI Taxonomy" id="454154"/>
    <lineage>
        <taxon>Bacteria</taxon>
        <taxon>Pseudomonadati</taxon>
        <taxon>Bacteroidota</taxon>
        <taxon>Bacteroidia</taxon>
        <taxon>Bacteroidales</taxon>
        <taxon>Prevotellaceae</taxon>
        <taxon>Paraprevotella</taxon>
    </lineage>
</organism>
<protein>
    <submittedName>
        <fullName evidence="1">Uncharacterized protein</fullName>
    </submittedName>
</protein>
<evidence type="ECO:0000313" key="1">
    <source>
        <dbReference type="EMBL" id="VYU12647.1"/>
    </source>
</evidence>
<dbReference type="AlphaFoldDB" id="A0A6N3CFG6"/>
<reference evidence="1" key="1">
    <citation type="submission" date="2019-11" db="EMBL/GenBank/DDBJ databases">
        <authorList>
            <person name="Feng L."/>
        </authorList>
    </citation>
    <scope>NUCLEOTIDE SEQUENCE</scope>
    <source>
        <strain evidence="1">PclaraLFYP37</strain>
    </source>
</reference>